<dbReference type="AlphaFoldDB" id="M5UG07"/>
<dbReference type="PATRIC" id="fig|1263870.3.peg.1912"/>
<dbReference type="EMBL" id="ANOH01000123">
    <property type="protein sequence ID" value="EMI56771.1"/>
    <property type="molecule type" value="Genomic_DNA"/>
</dbReference>
<keyword evidence="2" id="KW-1185">Reference proteome</keyword>
<sequence length="586" mass="65696">MVPFRTRLLATEHATTFSLKRSFMKMPSKRRKEILIAATAAFLAIAVALPFVIDYVSVSRRRHVPLPPGNIATPNERSIRWNDESELTRKVLAYWAERPLGDWKSEGKIKAPRTLLARLMLGVDLAATNDYLLSQEPWGNVGSTWPGNPNGDYDFTLAGLIPILYLFGDDPDVLYPQTRDHLVEKLIPIDGGEPLRMVPRTAGLVPDTENHLLMTEGSRYLKNRWLMLHGDSSATYDNIANGLEKWLLGFIEELRSGGLYEFNSIPYEGYTLTALLNLEAFGSTEVQSAARRVLDQLNWNYAVGSLRFRRFPPFRRQYAHASDTSLMGDRHVGLTKPWISLLPERPENLKLNGNQHIAIWACWSPYRLPDRTARWILEKPTDYFIRIGHGADSSPEIYSGGPGYLLSAGGVNRGPRSLIVARPITLCLDDGADDLSGVVHLSGPGKDFRQWNNTGVWRNTAVAAGPVHLPSKWEASAESRLWKVFQREADLCVGVHSQSDLGVVHVVRSENAEQVLDSLDKSNANKETLRSAFQIPNGPRLVYDVDAPKNRWVIQRVNDQIMDRNFDAWPAMSGTTGSPVTPRDDP</sequence>
<protein>
    <submittedName>
        <fullName evidence="1">Putative secreted protein</fullName>
    </submittedName>
</protein>
<comment type="caution">
    <text evidence="1">The sequence shown here is derived from an EMBL/GenBank/DDBJ whole genome shotgun (WGS) entry which is preliminary data.</text>
</comment>
<gene>
    <name evidence="1" type="ORF">RSSM_01787</name>
</gene>
<name>M5UG07_9BACT</name>
<evidence type="ECO:0000313" key="2">
    <source>
        <dbReference type="Proteomes" id="UP000011885"/>
    </source>
</evidence>
<dbReference type="Proteomes" id="UP000011885">
    <property type="component" value="Unassembled WGS sequence"/>
</dbReference>
<reference evidence="1 2" key="1">
    <citation type="journal article" date="2013" name="Mar. Genomics">
        <title>Expression of sulfatases in Rhodopirellula baltica and the diversity of sulfatases in the genus Rhodopirellula.</title>
        <authorList>
            <person name="Wegner C.E."/>
            <person name="Richter-Heitmann T."/>
            <person name="Klindworth A."/>
            <person name="Klockow C."/>
            <person name="Richter M."/>
            <person name="Achstetter T."/>
            <person name="Glockner F.O."/>
            <person name="Harder J."/>
        </authorList>
    </citation>
    <scope>NUCLEOTIDE SEQUENCE [LARGE SCALE GENOMIC DNA]</scope>
    <source>
        <strain evidence="1 2">SM41</strain>
    </source>
</reference>
<accession>M5UG07</accession>
<organism evidence="1 2">
    <name type="scientific">Rhodopirellula sallentina SM41</name>
    <dbReference type="NCBI Taxonomy" id="1263870"/>
    <lineage>
        <taxon>Bacteria</taxon>
        <taxon>Pseudomonadati</taxon>
        <taxon>Planctomycetota</taxon>
        <taxon>Planctomycetia</taxon>
        <taxon>Pirellulales</taxon>
        <taxon>Pirellulaceae</taxon>
        <taxon>Rhodopirellula</taxon>
    </lineage>
</organism>
<proteinExistence type="predicted"/>
<evidence type="ECO:0000313" key="1">
    <source>
        <dbReference type="EMBL" id="EMI56771.1"/>
    </source>
</evidence>